<dbReference type="PANTHER" id="PTHR31332:SF6">
    <property type="entry name" value="FORMATE DEHYDROGENASE SUBUNIT BETA"/>
    <property type="match status" value="1"/>
</dbReference>
<evidence type="ECO:0000256" key="1">
    <source>
        <dbReference type="ARBA" id="ARBA00001974"/>
    </source>
</evidence>
<evidence type="ECO:0000256" key="5">
    <source>
        <dbReference type="ARBA" id="ARBA00023014"/>
    </source>
</evidence>
<dbReference type="OrthoDB" id="35334at2157"/>
<reference evidence="7 8" key="1">
    <citation type="journal article" date="2015" name="Int. J. Syst. Evol. Microbiol.">
        <title>Methanoculleus taiwanensis sp. nov., a methanogen isolated from deep marine sediment at the deformation front area near Taiwan.</title>
        <authorList>
            <person name="Weng C.Y."/>
            <person name="Chen S.C."/>
            <person name="Lai M.C."/>
            <person name="Wu S.Y."/>
            <person name="Lin S."/>
            <person name="Yang T.F."/>
            <person name="Chen P.C."/>
        </authorList>
    </citation>
    <scope>NUCLEOTIDE SEQUENCE [LARGE SCALE GENOMIC DNA]</scope>
    <source>
        <strain evidence="7 8">CYW4</strain>
    </source>
</reference>
<dbReference type="GO" id="GO:0052592">
    <property type="term" value="F:oxidoreductase activity, acting on CH or CH2 groups, with an iron-sulfur protein as acceptor"/>
    <property type="evidence" value="ECO:0007669"/>
    <property type="project" value="TreeGrafter"/>
</dbReference>
<dbReference type="InterPro" id="IPR045220">
    <property type="entry name" value="FRHB/FDHB/HCAR-like"/>
</dbReference>
<dbReference type="RefSeq" id="WP_128694836.1">
    <property type="nucleotide sequence ID" value="NZ_LHQS01000004.1"/>
</dbReference>
<dbReference type="GO" id="GO:0051536">
    <property type="term" value="F:iron-sulfur cluster binding"/>
    <property type="evidence" value="ECO:0007669"/>
    <property type="project" value="UniProtKB-KW"/>
</dbReference>
<dbReference type="InterPro" id="IPR017900">
    <property type="entry name" value="4Fe4S_Fe_S_CS"/>
</dbReference>
<comment type="cofactor">
    <cofactor evidence="1">
        <name>FAD</name>
        <dbReference type="ChEBI" id="CHEBI:57692"/>
    </cofactor>
</comment>
<feature type="domain" description="4Fe-4S ferredoxin-type" evidence="6">
    <location>
        <begin position="343"/>
        <end position="372"/>
    </location>
</feature>
<evidence type="ECO:0000256" key="3">
    <source>
        <dbReference type="ARBA" id="ARBA00023002"/>
    </source>
</evidence>
<dbReference type="InterPro" id="IPR017896">
    <property type="entry name" value="4Fe4S_Fe-S-bd"/>
</dbReference>
<gene>
    <name evidence="7" type="ORF">ABH15_12560</name>
</gene>
<dbReference type="PROSITE" id="PS00198">
    <property type="entry name" value="4FE4S_FER_1"/>
    <property type="match status" value="2"/>
</dbReference>
<keyword evidence="8" id="KW-1185">Reference proteome</keyword>
<keyword evidence="5" id="KW-0411">Iron-sulfur</keyword>
<sequence length="423" mass="46043">MTAKGDLLYAWTTDDTLREKAETGGAVSALLKYALESGTVDAVFAVRKGADVYDAVPTLITDPAEIGGAAGSLHCGTLLLPKQMRRCLLAVEPDMKVAAVLKGCDVKAMYEMAKRNQINLDNVIMIGLNCGGTIRPETARIIVREKLGLDPDDVVKEEIDKGKFIVITKDGEHKGISIDELEEGAENLLGDEGLGRRSNCRRCKIKIPRQADLACGNWGVIGDKAGNATFVEIGSEKGANLVNGAVNAGALATEAPPEKGIAIRGKVENAMLKLGDAWRERYFGALGEGKERLQTIMEETSRCIKCYSCIENCPVCYCQDCSTKQDYFVEPGKVPPPFMFHLIRFTHISDSCVNCGQCEELCPVEISNSVFMHALQVDLEELFGFHPGEDMTPPVLALVDEKAERKRLDATGSDQIFDIFTKS</sequence>
<dbReference type="InterPro" id="IPR007516">
    <property type="entry name" value="Co_F420_Hydgase/DH_bsu_N"/>
</dbReference>
<dbReference type="AlphaFoldDB" id="A0A498GY61"/>
<protein>
    <submittedName>
        <fullName evidence="7">Formate dehydrogenase</fullName>
    </submittedName>
</protein>
<feature type="domain" description="4Fe-4S ferredoxin-type" evidence="6">
    <location>
        <begin position="294"/>
        <end position="324"/>
    </location>
</feature>
<dbReference type="Pfam" id="PF04432">
    <property type="entry name" value="FrhB_FdhB_C"/>
    <property type="match status" value="1"/>
</dbReference>
<evidence type="ECO:0000313" key="7">
    <source>
        <dbReference type="EMBL" id="RXE55065.1"/>
    </source>
</evidence>
<name>A0A498GY61_9EURY</name>
<keyword evidence="2" id="KW-0479">Metal-binding</keyword>
<evidence type="ECO:0000259" key="6">
    <source>
        <dbReference type="PROSITE" id="PS51379"/>
    </source>
</evidence>
<organism evidence="7 8">
    <name type="scientific">Methanoculleus taiwanensis</name>
    <dbReference type="NCBI Taxonomy" id="1550565"/>
    <lineage>
        <taxon>Archaea</taxon>
        <taxon>Methanobacteriati</taxon>
        <taxon>Methanobacteriota</taxon>
        <taxon>Stenosarchaea group</taxon>
        <taxon>Methanomicrobia</taxon>
        <taxon>Methanomicrobiales</taxon>
        <taxon>Methanomicrobiaceae</taxon>
        <taxon>Methanoculleus</taxon>
    </lineage>
</organism>
<dbReference type="Pfam" id="PF00037">
    <property type="entry name" value="Fer4"/>
    <property type="match status" value="1"/>
</dbReference>
<dbReference type="SUPFAM" id="SSF54862">
    <property type="entry name" value="4Fe-4S ferredoxins"/>
    <property type="match status" value="1"/>
</dbReference>
<evidence type="ECO:0000313" key="8">
    <source>
        <dbReference type="Proteomes" id="UP000290932"/>
    </source>
</evidence>
<dbReference type="SUPFAM" id="SSF46548">
    <property type="entry name" value="alpha-helical ferredoxin"/>
    <property type="match status" value="1"/>
</dbReference>
<dbReference type="PANTHER" id="PTHR31332">
    <property type="entry name" value="7-HYDROXYMETHYL CHLOROPHYLL A REDUCTASE, CHLOROPLASTIC"/>
    <property type="match status" value="1"/>
</dbReference>
<evidence type="ECO:0000256" key="2">
    <source>
        <dbReference type="ARBA" id="ARBA00022723"/>
    </source>
</evidence>
<dbReference type="Gene3D" id="3.10.450.750">
    <property type="match status" value="1"/>
</dbReference>
<dbReference type="Proteomes" id="UP000290932">
    <property type="component" value="Unassembled WGS sequence"/>
</dbReference>
<comment type="caution">
    <text evidence="7">The sequence shown here is derived from an EMBL/GenBank/DDBJ whole genome shotgun (WGS) entry which is preliminary data.</text>
</comment>
<dbReference type="PROSITE" id="PS51379">
    <property type="entry name" value="4FE4S_FER_2"/>
    <property type="match status" value="2"/>
</dbReference>
<evidence type="ECO:0000256" key="4">
    <source>
        <dbReference type="ARBA" id="ARBA00023004"/>
    </source>
</evidence>
<proteinExistence type="predicted"/>
<keyword evidence="4" id="KW-0408">Iron</keyword>
<dbReference type="Pfam" id="PF04422">
    <property type="entry name" value="FrhB_FdhB_N"/>
    <property type="match status" value="1"/>
</dbReference>
<dbReference type="InterPro" id="IPR007525">
    <property type="entry name" value="FrhB_FdhB_C"/>
</dbReference>
<dbReference type="Gene3D" id="3.30.70.3270">
    <property type="match status" value="1"/>
</dbReference>
<dbReference type="GO" id="GO:0046872">
    <property type="term" value="F:metal ion binding"/>
    <property type="evidence" value="ECO:0007669"/>
    <property type="project" value="UniProtKB-KW"/>
</dbReference>
<dbReference type="EMBL" id="LHQS01000004">
    <property type="protein sequence ID" value="RXE55065.1"/>
    <property type="molecule type" value="Genomic_DNA"/>
</dbReference>
<accession>A0A498GY61</accession>
<keyword evidence="3" id="KW-0560">Oxidoreductase</keyword>